<dbReference type="PANTHER" id="PTHR11910">
    <property type="entry name" value="ATP SYNTHASE DELTA CHAIN"/>
    <property type="match status" value="1"/>
</dbReference>
<dbReference type="GO" id="GO:0046933">
    <property type="term" value="F:proton-transporting ATP synthase activity, rotational mechanism"/>
    <property type="evidence" value="ECO:0007669"/>
    <property type="project" value="InterPro"/>
</dbReference>
<dbReference type="InterPro" id="IPR000711">
    <property type="entry name" value="ATPase_OSCP/dsu"/>
</dbReference>
<comment type="caution">
    <text evidence="7">The sequence shown here is derived from an EMBL/GenBank/DDBJ whole genome shotgun (WGS) entry which is preliminary data.</text>
</comment>
<keyword evidence="4" id="KW-0406">Ion transport</keyword>
<evidence type="ECO:0000256" key="3">
    <source>
        <dbReference type="ARBA" id="ARBA00022781"/>
    </source>
</evidence>
<comment type="subcellular location">
    <subcellularLocation>
        <location evidence="1">Membrane</location>
    </subcellularLocation>
</comment>
<gene>
    <name evidence="7" type="ORF">UY92_C0006G0047</name>
</gene>
<sequence>MLYQLTRDLPEKELDQAVAEFVKFMARHRAFRRLDRIIAAYEVYAREQDGAEDITLVSARPLPEALAAKVVSHFGRGGKIETIVDETLIGGLIVKTRRRVLDASVKTQLRGLKNDMLAD</sequence>
<evidence type="ECO:0000256" key="5">
    <source>
        <dbReference type="ARBA" id="ARBA00023136"/>
    </source>
</evidence>
<dbReference type="PRINTS" id="PR00125">
    <property type="entry name" value="ATPASEDELTA"/>
</dbReference>
<proteinExistence type="predicted"/>
<keyword evidence="5" id="KW-0472">Membrane</keyword>
<dbReference type="Pfam" id="PF00213">
    <property type="entry name" value="OSCP"/>
    <property type="match status" value="1"/>
</dbReference>
<dbReference type="AlphaFoldDB" id="A0A0G1YGW2"/>
<organism evidence="7 8">
    <name type="scientific">Candidatus Magasanikbacteria bacterium GW2011_GWA2_56_11</name>
    <dbReference type="NCBI Taxonomy" id="1619044"/>
    <lineage>
        <taxon>Bacteria</taxon>
        <taxon>Candidatus Magasanikiibacteriota</taxon>
    </lineage>
</organism>
<keyword evidence="3" id="KW-0375">Hydrogen ion transport</keyword>
<evidence type="ECO:0000313" key="7">
    <source>
        <dbReference type="EMBL" id="KKW42486.1"/>
    </source>
</evidence>
<accession>A0A0G1YGW2</accession>
<keyword evidence="2" id="KW-0813">Transport</keyword>
<protein>
    <submittedName>
        <fullName evidence="7">ATP synthase subunit delta</fullName>
    </submittedName>
</protein>
<name>A0A0G1YGW2_9BACT</name>
<dbReference type="STRING" id="1619044.UY92_C0006G0047"/>
<evidence type="ECO:0000256" key="4">
    <source>
        <dbReference type="ARBA" id="ARBA00023065"/>
    </source>
</evidence>
<evidence type="ECO:0000313" key="8">
    <source>
        <dbReference type="Proteomes" id="UP000033870"/>
    </source>
</evidence>
<keyword evidence="6" id="KW-0066">ATP synthesis</keyword>
<evidence type="ECO:0000256" key="2">
    <source>
        <dbReference type="ARBA" id="ARBA00022448"/>
    </source>
</evidence>
<dbReference type="GO" id="GO:0016020">
    <property type="term" value="C:membrane"/>
    <property type="evidence" value="ECO:0007669"/>
    <property type="project" value="UniProtKB-SubCell"/>
</dbReference>
<evidence type="ECO:0000256" key="6">
    <source>
        <dbReference type="ARBA" id="ARBA00023310"/>
    </source>
</evidence>
<dbReference type="Proteomes" id="UP000033870">
    <property type="component" value="Unassembled WGS sequence"/>
</dbReference>
<reference evidence="7 8" key="1">
    <citation type="journal article" date="2015" name="Nature">
        <title>rRNA introns, odd ribosomes, and small enigmatic genomes across a large radiation of phyla.</title>
        <authorList>
            <person name="Brown C.T."/>
            <person name="Hug L.A."/>
            <person name="Thomas B.C."/>
            <person name="Sharon I."/>
            <person name="Castelle C.J."/>
            <person name="Singh A."/>
            <person name="Wilkins M.J."/>
            <person name="Williams K.H."/>
            <person name="Banfield J.F."/>
        </authorList>
    </citation>
    <scope>NUCLEOTIDE SEQUENCE [LARGE SCALE GENOMIC DNA]</scope>
</reference>
<evidence type="ECO:0000256" key="1">
    <source>
        <dbReference type="ARBA" id="ARBA00004370"/>
    </source>
</evidence>
<dbReference type="EMBL" id="LCRX01000006">
    <property type="protein sequence ID" value="KKW42486.1"/>
    <property type="molecule type" value="Genomic_DNA"/>
</dbReference>